<gene>
    <name evidence="1" type="ORF">CWE10_10185</name>
</gene>
<comment type="caution">
    <text evidence="1">The sequence shown here is derived from an EMBL/GenBank/DDBJ whole genome shotgun (WGS) entry which is preliminary data.</text>
</comment>
<proteinExistence type="predicted"/>
<name>A0A953I456_SYMTR</name>
<reference evidence="1" key="1">
    <citation type="submission" date="2017-11" db="EMBL/GenBank/DDBJ databases">
        <title>Three new genomes from thermophilic consortium.</title>
        <authorList>
            <person name="Quaggio R."/>
            <person name="Amgarten D."/>
            <person name="Setubal J.C."/>
        </authorList>
    </citation>
    <scope>NUCLEOTIDE SEQUENCE</scope>
    <source>
        <strain evidence="1">ZCTH01-B2</strain>
    </source>
</reference>
<evidence type="ECO:0000313" key="1">
    <source>
        <dbReference type="EMBL" id="MBY6276567.1"/>
    </source>
</evidence>
<organism evidence="1 2">
    <name type="scientific">Symbiobacterium thermophilum</name>
    <dbReference type="NCBI Taxonomy" id="2734"/>
    <lineage>
        <taxon>Bacteria</taxon>
        <taxon>Bacillati</taxon>
        <taxon>Bacillota</taxon>
        <taxon>Clostridia</taxon>
        <taxon>Eubacteriales</taxon>
        <taxon>Symbiobacteriaceae</taxon>
        <taxon>Symbiobacterium</taxon>
    </lineage>
</organism>
<protein>
    <submittedName>
        <fullName evidence="1">Uncharacterized protein</fullName>
    </submittedName>
</protein>
<accession>A0A953I456</accession>
<dbReference type="AlphaFoldDB" id="A0A953I456"/>
<sequence length="82" mass="9252">MSERELRSLDLKEFLALVEADIRELDRRQLARHRLPSLPLRPVSCCGKRLGAFPPSARVRCPFCGTWIAPGEDPRPADPSAR</sequence>
<dbReference type="EMBL" id="PIUK01000089">
    <property type="protein sequence ID" value="MBY6276567.1"/>
    <property type="molecule type" value="Genomic_DNA"/>
</dbReference>
<dbReference type="Proteomes" id="UP000732377">
    <property type="component" value="Unassembled WGS sequence"/>
</dbReference>
<evidence type="ECO:0000313" key="2">
    <source>
        <dbReference type="Proteomes" id="UP000732377"/>
    </source>
</evidence>